<evidence type="ECO:0000313" key="2">
    <source>
        <dbReference type="Proteomes" id="UP000824469"/>
    </source>
</evidence>
<dbReference type="EMBL" id="JAHRHJ020000007">
    <property type="protein sequence ID" value="KAH9309606.1"/>
    <property type="molecule type" value="Genomic_DNA"/>
</dbReference>
<evidence type="ECO:0000313" key="1">
    <source>
        <dbReference type="EMBL" id="KAH9309606.1"/>
    </source>
</evidence>
<organism evidence="1 2">
    <name type="scientific">Taxus chinensis</name>
    <name type="common">Chinese yew</name>
    <name type="synonym">Taxus wallichiana var. chinensis</name>
    <dbReference type="NCBI Taxonomy" id="29808"/>
    <lineage>
        <taxon>Eukaryota</taxon>
        <taxon>Viridiplantae</taxon>
        <taxon>Streptophyta</taxon>
        <taxon>Embryophyta</taxon>
        <taxon>Tracheophyta</taxon>
        <taxon>Spermatophyta</taxon>
        <taxon>Pinopsida</taxon>
        <taxon>Pinidae</taxon>
        <taxon>Conifers II</taxon>
        <taxon>Cupressales</taxon>
        <taxon>Taxaceae</taxon>
        <taxon>Taxus</taxon>
    </lineage>
</organism>
<gene>
    <name evidence="1" type="ORF">KI387_037517</name>
</gene>
<keyword evidence="2" id="KW-1185">Reference proteome</keyword>
<dbReference type="Proteomes" id="UP000824469">
    <property type="component" value="Unassembled WGS sequence"/>
</dbReference>
<dbReference type="AlphaFoldDB" id="A0AA38KX93"/>
<feature type="non-terminal residue" evidence="1">
    <location>
        <position position="89"/>
    </location>
</feature>
<proteinExistence type="predicted"/>
<reference evidence="1 2" key="1">
    <citation type="journal article" date="2021" name="Nat. Plants">
        <title>The Taxus genome provides insights into paclitaxel biosynthesis.</title>
        <authorList>
            <person name="Xiong X."/>
            <person name="Gou J."/>
            <person name="Liao Q."/>
            <person name="Li Y."/>
            <person name="Zhou Q."/>
            <person name="Bi G."/>
            <person name="Li C."/>
            <person name="Du R."/>
            <person name="Wang X."/>
            <person name="Sun T."/>
            <person name="Guo L."/>
            <person name="Liang H."/>
            <person name="Lu P."/>
            <person name="Wu Y."/>
            <person name="Zhang Z."/>
            <person name="Ro D.K."/>
            <person name="Shang Y."/>
            <person name="Huang S."/>
            <person name="Yan J."/>
        </authorList>
    </citation>
    <scope>NUCLEOTIDE SEQUENCE [LARGE SCALE GENOMIC DNA]</scope>
    <source>
        <strain evidence="1">Ta-2019</strain>
    </source>
</reference>
<comment type="caution">
    <text evidence="1">The sequence shown here is derived from an EMBL/GenBank/DDBJ whole genome shotgun (WGS) entry which is preliminary data.</text>
</comment>
<accession>A0AA38KX93</accession>
<sequence length="89" mass="9157">MVAIAATPTFTLTAKGLPLTGTSLKTNGFCIGRSALPSANNAHQKSNALVCFSSKIRVPISATSIRAIATEEGQLASAESDQKASTHLI</sequence>
<name>A0AA38KX93_TAXCH</name>
<protein>
    <submittedName>
        <fullName evidence="1">Uncharacterized protein</fullName>
    </submittedName>
</protein>